<keyword evidence="9" id="KW-0539">Nucleus</keyword>
<evidence type="ECO:0000313" key="15">
    <source>
        <dbReference type="Proteomes" id="UP001166286"/>
    </source>
</evidence>
<evidence type="ECO:0000256" key="11">
    <source>
        <dbReference type="ARBA" id="ARBA00039985"/>
    </source>
</evidence>
<feature type="compositionally biased region" description="Basic and acidic residues" evidence="12">
    <location>
        <begin position="80"/>
        <end position="95"/>
    </location>
</feature>
<evidence type="ECO:0000256" key="4">
    <source>
        <dbReference type="ARBA" id="ARBA00022490"/>
    </source>
</evidence>
<dbReference type="EMBL" id="JAFEKC020000003">
    <property type="protein sequence ID" value="KAK0516059.1"/>
    <property type="molecule type" value="Genomic_DNA"/>
</dbReference>
<comment type="similarity">
    <text evidence="3">Belongs to the REXO1/REXO3 family.</text>
</comment>
<dbReference type="GO" id="GO:0005634">
    <property type="term" value="C:nucleus"/>
    <property type="evidence" value="ECO:0007669"/>
    <property type="project" value="UniProtKB-SubCell"/>
</dbReference>
<evidence type="ECO:0000256" key="5">
    <source>
        <dbReference type="ARBA" id="ARBA00022552"/>
    </source>
</evidence>
<dbReference type="Gene3D" id="3.30.420.10">
    <property type="entry name" value="Ribonuclease H-like superfamily/Ribonuclease H"/>
    <property type="match status" value="1"/>
</dbReference>
<dbReference type="SMART" id="SM00479">
    <property type="entry name" value="EXOIII"/>
    <property type="match status" value="1"/>
</dbReference>
<dbReference type="PANTHER" id="PTHR12801:SF112">
    <property type="entry name" value="RNA EXONUCLEASE 3"/>
    <property type="match status" value="1"/>
</dbReference>
<keyword evidence="6" id="KW-0540">Nuclease</keyword>
<evidence type="ECO:0000256" key="2">
    <source>
        <dbReference type="ARBA" id="ARBA00004496"/>
    </source>
</evidence>
<accession>A0AA39V7C5</accession>
<dbReference type="GO" id="GO:0005737">
    <property type="term" value="C:cytoplasm"/>
    <property type="evidence" value="ECO:0007669"/>
    <property type="project" value="UniProtKB-SubCell"/>
</dbReference>
<dbReference type="GO" id="GO:0003676">
    <property type="term" value="F:nucleic acid binding"/>
    <property type="evidence" value="ECO:0007669"/>
    <property type="project" value="InterPro"/>
</dbReference>
<feature type="region of interest" description="Disordered" evidence="12">
    <location>
        <begin position="37"/>
        <end position="154"/>
    </location>
</feature>
<dbReference type="CDD" id="cd06145">
    <property type="entry name" value="REX1_like"/>
    <property type="match status" value="1"/>
</dbReference>
<dbReference type="InterPro" id="IPR013520">
    <property type="entry name" value="Ribonucl_H"/>
</dbReference>
<feature type="domain" description="Exonuclease" evidence="13">
    <location>
        <begin position="425"/>
        <end position="610"/>
    </location>
</feature>
<evidence type="ECO:0000256" key="10">
    <source>
        <dbReference type="ARBA" id="ARBA00037201"/>
    </source>
</evidence>
<comment type="subcellular location">
    <subcellularLocation>
        <location evidence="2">Cytoplasm</location>
    </subcellularLocation>
    <subcellularLocation>
        <location evidence="1">Nucleus</location>
    </subcellularLocation>
</comment>
<dbReference type="GO" id="GO:0006364">
    <property type="term" value="P:rRNA processing"/>
    <property type="evidence" value="ECO:0007669"/>
    <property type="project" value="UniProtKB-KW"/>
</dbReference>
<protein>
    <recommendedName>
        <fullName evidence="11">RNA exonuclease 3</fullName>
    </recommendedName>
</protein>
<keyword evidence="8" id="KW-0269">Exonuclease</keyword>
<evidence type="ECO:0000256" key="3">
    <source>
        <dbReference type="ARBA" id="ARBA00006357"/>
    </source>
</evidence>
<comment type="function">
    <text evidence="10">3' to 5' exoribonuclease required for proper 3' end maturation of MRP RNA and of the U5L snRNA.</text>
</comment>
<dbReference type="InterPro" id="IPR047021">
    <property type="entry name" value="REXO1/3/4-like"/>
</dbReference>
<evidence type="ECO:0000313" key="14">
    <source>
        <dbReference type="EMBL" id="KAK0516059.1"/>
    </source>
</evidence>
<dbReference type="FunFam" id="3.30.420.10:FF:000109">
    <property type="entry name" value="RNA exonuclease 3"/>
    <property type="match status" value="1"/>
</dbReference>
<dbReference type="SUPFAM" id="SSF53098">
    <property type="entry name" value="Ribonuclease H-like"/>
    <property type="match status" value="1"/>
</dbReference>
<evidence type="ECO:0000259" key="13">
    <source>
        <dbReference type="SMART" id="SM00479"/>
    </source>
</evidence>
<dbReference type="InterPro" id="IPR012337">
    <property type="entry name" value="RNaseH-like_sf"/>
</dbReference>
<dbReference type="GO" id="GO:0004527">
    <property type="term" value="F:exonuclease activity"/>
    <property type="evidence" value="ECO:0007669"/>
    <property type="project" value="UniProtKB-KW"/>
</dbReference>
<keyword evidence="4" id="KW-0963">Cytoplasm</keyword>
<dbReference type="InterPro" id="IPR034922">
    <property type="entry name" value="REX1-like_exo"/>
</dbReference>
<organism evidence="14 15">
    <name type="scientific">Cladonia borealis</name>
    <dbReference type="NCBI Taxonomy" id="184061"/>
    <lineage>
        <taxon>Eukaryota</taxon>
        <taxon>Fungi</taxon>
        <taxon>Dikarya</taxon>
        <taxon>Ascomycota</taxon>
        <taxon>Pezizomycotina</taxon>
        <taxon>Lecanoromycetes</taxon>
        <taxon>OSLEUM clade</taxon>
        <taxon>Lecanoromycetidae</taxon>
        <taxon>Lecanorales</taxon>
        <taxon>Lecanorineae</taxon>
        <taxon>Cladoniaceae</taxon>
        <taxon>Cladonia</taxon>
    </lineage>
</organism>
<feature type="compositionally biased region" description="Polar residues" evidence="12">
    <location>
        <begin position="114"/>
        <end position="135"/>
    </location>
</feature>
<gene>
    <name evidence="14" type="ORF">JMJ35_002093</name>
</gene>
<keyword evidence="5" id="KW-0698">rRNA processing</keyword>
<evidence type="ECO:0000256" key="12">
    <source>
        <dbReference type="SAM" id="MobiDB-lite"/>
    </source>
</evidence>
<sequence>MFSSLGLFKQIQCPEQSHCSLSNCIFAHHSAAAVAKDLPQNSSTSSSTHEDTLQHDRPRKRRRIANDGDATNVDELVPDPPRDDSAVIKPQERSPSRLPSTASRDVSPPPLRSSKAQRTSYLSPPDVTNSASNLIKDSKPTVPPAPAKKTVEEALNPRMMTNPPAGHGVRMQLLHMIHEQMTRLNEEISRSQDSSKSTLLLSPPEIVLEALEEEETVAKRNPAVYSNVIKLRIVKLRKMKLAEWKEERLKQIAKRAPVKPSTVVTSIPKAIETGLTSSQEIAFLSRILAKQSQLSKFGYVPAVPSEEEVNEARKGVDAAQGWELCDRCKTRFQVFPGRRAEDGALTSGGRCNYHPAKPRRPQPTDRADKVSRDSIYACCSENVGQSSGCTVASTHVFKISEPKRLGLIMPFEETPRNSQASELKRAVAFDCEMGYTTMGLELIRLTATSWPTGEELLDVLVRPLGEVLDLNSRFSGVFPQDYKDAIPYDSDGAADNDVPDADGKPRLRLADSPFAARTLLFSLITPSTPLIGHALDNDLNATRIIHPSIVDSVLLYPHPRGLPLRFGLKVLMKKHLDRDIQTGGAQGHDSKEDARAAGDLVRLKVAEMWKAMKKEGWTVEDDVFCPPTPGR</sequence>
<dbReference type="Proteomes" id="UP001166286">
    <property type="component" value="Unassembled WGS sequence"/>
</dbReference>
<evidence type="ECO:0000256" key="6">
    <source>
        <dbReference type="ARBA" id="ARBA00022722"/>
    </source>
</evidence>
<dbReference type="AlphaFoldDB" id="A0AA39V7C5"/>
<reference evidence="14" key="1">
    <citation type="submission" date="2023-03" db="EMBL/GenBank/DDBJ databases">
        <title>Complete genome of Cladonia borealis.</title>
        <authorList>
            <person name="Park H."/>
        </authorList>
    </citation>
    <scope>NUCLEOTIDE SEQUENCE</scope>
    <source>
        <strain evidence="14">ANT050790</strain>
    </source>
</reference>
<evidence type="ECO:0000256" key="8">
    <source>
        <dbReference type="ARBA" id="ARBA00022839"/>
    </source>
</evidence>
<comment type="caution">
    <text evidence="14">The sequence shown here is derived from an EMBL/GenBank/DDBJ whole genome shotgun (WGS) entry which is preliminary data.</text>
</comment>
<name>A0AA39V7C5_9LECA</name>
<proteinExistence type="inferred from homology"/>
<dbReference type="InterPro" id="IPR036397">
    <property type="entry name" value="RNaseH_sf"/>
</dbReference>
<evidence type="ECO:0000256" key="9">
    <source>
        <dbReference type="ARBA" id="ARBA00023242"/>
    </source>
</evidence>
<dbReference type="PANTHER" id="PTHR12801">
    <property type="entry name" value="RNA EXONUCLEASE REXO1 / RECO3 FAMILY MEMBER-RELATED"/>
    <property type="match status" value="1"/>
</dbReference>
<keyword evidence="15" id="KW-1185">Reference proteome</keyword>
<feature type="region of interest" description="Disordered" evidence="12">
    <location>
        <begin position="346"/>
        <end position="368"/>
    </location>
</feature>
<keyword evidence="7" id="KW-0378">Hydrolase</keyword>
<evidence type="ECO:0000256" key="1">
    <source>
        <dbReference type="ARBA" id="ARBA00004123"/>
    </source>
</evidence>
<evidence type="ECO:0000256" key="7">
    <source>
        <dbReference type="ARBA" id="ARBA00022801"/>
    </source>
</evidence>